<dbReference type="Pfam" id="PF03061">
    <property type="entry name" value="4HBT"/>
    <property type="match status" value="1"/>
</dbReference>
<protein>
    <recommendedName>
        <fullName evidence="1">Thioesterase domain-containing protein</fullName>
    </recommendedName>
</protein>
<evidence type="ECO:0000313" key="2">
    <source>
        <dbReference type="EMBL" id="KPL51138.1"/>
    </source>
</evidence>
<dbReference type="InterPro" id="IPR029069">
    <property type="entry name" value="HotDog_dom_sf"/>
</dbReference>
<dbReference type="Proteomes" id="UP000048984">
    <property type="component" value="Unassembled WGS sequence"/>
</dbReference>
<dbReference type="EMBL" id="LJYW01000001">
    <property type="protein sequence ID" value="KPL51138.1"/>
    <property type="molecule type" value="Genomic_DNA"/>
</dbReference>
<accession>A0A0P6VJ84</accession>
<comment type="caution">
    <text evidence="2">The sequence shown here is derived from an EMBL/GenBank/DDBJ whole genome shotgun (WGS) entry which is preliminary data.</text>
</comment>
<evidence type="ECO:0000313" key="3">
    <source>
        <dbReference type="Proteomes" id="UP000048984"/>
    </source>
</evidence>
<sequence length="144" mass="15727">MSQPTRESDFDPSDHGWEALQQDGYEALVGPFWTRHEMGALQVALKTRHEHRNRNGAVHGGVILSLADQGLGLAVLEATGGLKQATIQLDLHFVAATRPGQFVVCIPKVDRVTSGVAFVRGELKVGDRLVATAEGIWKYVEAKR</sequence>
<dbReference type="STRING" id="665126.ABB55_01990"/>
<reference evidence="2 3" key="2">
    <citation type="submission" date="2015-10" db="EMBL/GenBank/DDBJ databases">
        <title>Draft Genome Sequence of Prosthecomicrobium hirschii ATCC 27832.</title>
        <authorList>
            <person name="Daniel J."/>
            <person name="Givan S.A."/>
            <person name="Brun Y.V."/>
            <person name="Brown P.J."/>
        </authorList>
    </citation>
    <scope>NUCLEOTIDE SEQUENCE [LARGE SCALE GENOMIC DNA]</scope>
    <source>
        <strain evidence="2 3">16</strain>
    </source>
</reference>
<dbReference type="InterPro" id="IPR006683">
    <property type="entry name" value="Thioestr_dom"/>
</dbReference>
<dbReference type="Gene3D" id="3.10.129.10">
    <property type="entry name" value="Hotdog Thioesterase"/>
    <property type="match status" value="1"/>
</dbReference>
<evidence type="ECO:0000259" key="1">
    <source>
        <dbReference type="Pfam" id="PF03061"/>
    </source>
</evidence>
<proteinExistence type="predicted"/>
<name>A0A0P6VJ84_9HYPH</name>
<keyword evidence="3" id="KW-1185">Reference proteome</keyword>
<dbReference type="SUPFAM" id="SSF54637">
    <property type="entry name" value="Thioesterase/thiol ester dehydrase-isomerase"/>
    <property type="match status" value="1"/>
</dbReference>
<gene>
    <name evidence="2" type="ORF">ABB55_01990</name>
</gene>
<dbReference type="CDD" id="cd03443">
    <property type="entry name" value="PaaI_thioesterase"/>
    <property type="match status" value="1"/>
</dbReference>
<feature type="domain" description="Thioesterase" evidence="1">
    <location>
        <begin position="55"/>
        <end position="130"/>
    </location>
</feature>
<organism evidence="2 3">
    <name type="scientific">Prosthecodimorpha hirschii</name>
    <dbReference type="NCBI Taxonomy" id="665126"/>
    <lineage>
        <taxon>Bacteria</taxon>
        <taxon>Pseudomonadati</taxon>
        <taxon>Pseudomonadota</taxon>
        <taxon>Alphaproteobacteria</taxon>
        <taxon>Hyphomicrobiales</taxon>
        <taxon>Ancalomicrobiaceae</taxon>
        <taxon>Prosthecodimorpha</taxon>
    </lineage>
</organism>
<dbReference type="AlphaFoldDB" id="A0A0P6VJ84"/>
<dbReference type="RefSeq" id="WP_054357301.1">
    <property type="nucleotide sequence ID" value="NZ_LJYW01000001.1"/>
</dbReference>
<reference evidence="2 3" key="1">
    <citation type="submission" date="2015-09" db="EMBL/GenBank/DDBJ databases">
        <authorList>
            <person name="Jackson K.R."/>
            <person name="Lunt B.L."/>
            <person name="Fisher J.N.B."/>
            <person name="Gardner A.V."/>
            <person name="Bailey M.E."/>
            <person name="Deus L.M."/>
            <person name="Earl A.S."/>
            <person name="Gibby P.D."/>
            <person name="Hartmann K.A."/>
            <person name="Liu J.E."/>
            <person name="Manci A.M."/>
            <person name="Nielsen D.A."/>
            <person name="Solomon M.B."/>
            <person name="Breakwell D.P."/>
            <person name="Burnett S.H."/>
            <person name="Grose J.H."/>
        </authorList>
    </citation>
    <scope>NUCLEOTIDE SEQUENCE [LARGE SCALE GENOMIC DNA]</scope>
    <source>
        <strain evidence="2 3">16</strain>
    </source>
</reference>
<dbReference type="GO" id="GO:0016790">
    <property type="term" value="F:thiolester hydrolase activity"/>
    <property type="evidence" value="ECO:0007669"/>
    <property type="project" value="UniProtKB-ARBA"/>
</dbReference>